<dbReference type="Proteomes" id="UP001165122">
    <property type="component" value="Unassembled WGS sequence"/>
</dbReference>
<feature type="region of interest" description="Disordered" evidence="1">
    <location>
        <begin position="354"/>
        <end position="373"/>
    </location>
</feature>
<reference evidence="3" key="1">
    <citation type="journal article" date="2023" name="Commun. Biol.">
        <title>Genome analysis of Parmales, the sister group of diatoms, reveals the evolutionary specialization of diatoms from phago-mixotrophs to photoautotrophs.</title>
        <authorList>
            <person name="Ban H."/>
            <person name="Sato S."/>
            <person name="Yoshikawa S."/>
            <person name="Yamada K."/>
            <person name="Nakamura Y."/>
            <person name="Ichinomiya M."/>
            <person name="Sato N."/>
            <person name="Blanc-Mathieu R."/>
            <person name="Endo H."/>
            <person name="Kuwata A."/>
            <person name="Ogata H."/>
        </authorList>
    </citation>
    <scope>NUCLEOTIDE SEQUENCE [LARGE SCALE GENOMIC DNA]</scope>
    <source>
        <strain evidence="3">NIES 3700</strain>
    </source>
</reference>
<feature type="compositionally biased region" description="Polar residues" evidence="1">
    <location>
        <begin position="253"/>
        <end position="263"/>
    </location>
</feature>
<dbReference type="EMBL" id="BRXW01000209">
    <property type="protein sequence ID" value="GMI14275.1"/>
    <property type="molecule type" value="Genomic_DNA"/>
</dbReference>
<keyword evidence="3" id="KW-1185">Reference proteome</keyword>
<dbReference type="OrthoDB" id="203469at2759"/>
<feature type="compositionally biased region" description="Low complexity" evidence="1">
    <location>
        <begin position="64"/>
        <end position="80"/>
    </location>
</feature>
<feature type="region of interest" description="Disordered" evidence="1">
    <location>
        <begin position="1"/>
        <end position="84"/>
    </location>
</feature>
<feature type="compositionally biased region" description="Low complexity" evidence="1">
    <location>
        <begin position="46"/>
        <end position="57"/>
    </location>
</feature>
<comment type="caution">
    <text evidence="2">The sequence shown here is derived from an EMBL/GenBank/DDBJ whole genome shotgun (WGS) entry which is preliminary data.</text>
</comment>
<feature type="compositionally biased region" description="Basic residues" evidence="1">
    <location>
        <begin position="34"/>
        <end position="45"/>
    </location>
</feature>
<feature type="compositionally biased region" description="Basic residues" evidence="1">
    <location>
        <begin position="442"/>
        <end position="456"/>
    </location>
</feature>
<organism evidence="2 3">
    <name type="scientific">Triparma laevis f. longispina</name>
    <dbReference type="NCBI Taxonomy" id="1714387"/>
    <lineage>
        <taxon>Eukaryota</taxon>
        <taxon>Sar</taxon>
        <taxon>Stramenopiles</taxon>
        <taxon>Ochrophyta</taxon>
        <taxon>Bolidophyceae</taxon>
        <taxon>Parmales</taxon>
        <taxon>Triparmaceae</taxon>
        <taxon>Triparma</taxon>
    </lineage>
</organism>
<sequence>MDYSSTSSDDDSILGFNPFSQSSQETPLPATLGKGKKKAAPKQKAKLPSSAKAKASTDTPPQCKGSTKTTSKSTPQSSMSDQEMLTKAGSVVKITSIPLYTTEIQQINWFRYGKVLLPVRTCEKEEGEGLHFSQEGSEFDETKKTLVQYLEVPMKEYTLADKRSLKPYDANTAKNWEEFLKEMKKKGKALDAHKTKLFVEKIVREIENKEPVESTRLDDILEEEDLVVDKPLEQAERQGVVNSSEDEEPYTQDGPNFTPQSHKSSGRKTEPIRPGDTILYYNPIYPAGDKRGRTITVVLSVDPRNKKRTLELANSACLDRETQVCRIKTWSRCKSVEHPGVFRRIDEFKLSKKEMDGKQREATRGEGEGERARKILKKNIEGFEGKVGKGSGMLNSFDLKGKNGGGGGDSGKKKMKISPAVSKSEPSSESESDDDFEEKTLSAKKKANVRKNKSKKGVGGGRGEEEKEEKEEKKVKKKKQSKTQKKKIGPLVFSKEH</sequence>
<accession>A0A9W7FLL1</accession>
<proteinExistence type="predicted"/>
<evidence type="ECO:0000256" key="1">
    <source>
        <dbReference type="SAM" id="MobiDB-lite"/>
    </source>
</evidence>
<feature type="compositionally biased region" description="Basic and acidic residues" evidence="1">
    <location>
        <begin position="462"/>
        <end position="474"/>
    </location>
</feature>
<protein>
    <submittedName>
        <fullName evidence="2">Uncharacterized protein</fullName>
    </submittedName>
</protein>
<name>A0A9W7FLL1_9STRA</name>
<evidence type="ECO:0000313" key="2">
    <source>
        <dbReference type="EMBL" id="GMI14275.1"/>
    </source>
</evidence>
<evidence type="ECO:0000313" key="3">
    <source>
        <dbReference type="Proteomes" id="UP001165122"/>
    </source>
</evidence>
<feature type="region of interest" description="Disordered" evidence="1">
    <location>
        <begin position="391"/>
        <end position="497"/>
    </location>
</feature>
<feature type="compositionally biased region" description="Basic residues" evidence="1">
    <location>
        <begin position="475"/>
        <end position="488"/>
    </location>
</feature>
<dbReference type="AlphaFoldDB" id="A0A9W7FLL1"/>
<gene>
    <name evidence="2" type="ORF">TrLO_g13089</name>
</gene>
<feature type="compositionally biased region" description="Acidic residues" evidence="1">
    <location>
        <begin position="428"/>
        <end position="437"/>
    </location>
</feature>
<feature type="region of interest" description="Disordered" evidence="1">
    <location>
        <begin position="231"/>
        <end position="275"/>
    </location>
</feature>